<dbReference type="CDD" id="cd06561">
    <property type="entry name" value="AlkD_like"/>
    <property type="match status" value="1"/>
</dbReference>
<dbReference type="Gene3D" id="1.25.10.90">
    <property type="match status" value="1"/>
</dbReference>
<accession>A0A9D1IRG0</accession>
<dbReference type="PANTHER" id="PTHR34070">
    <property type="entry name" value="ARMADILLO-TYPE FOLD"/>
    <property type="match status" value="1"/>
</dbReference>
<comment type="caution">
    <text evidence="1">The sequence shown here is derived from an EMBL/GenBank/DDBJ whole genome shotgun (WGS) entry which is preliminary data.</text>
</comment>
<dbReference type="PANTHER" id="PTHR34070:SF1">
    <property type="entry name" value="DNA ALKYLATION REPAIR PROTEIN"/>
    <property type="match status" value="1"/>
</dbReference>
<dbReference type="EMBL" id="DVMT01000057">
    <property type="protein sequence ID" value="HIU40777.1"/>
    <property type="molecule type" value="Genomic_DNA"/>
</dbReference>
<gene>
    <name evidence="1" type="ORF">IAB68_05715</name>
</gene>
<dbReference type="InterPro" id="IPR014825">
    <property type="entry name" value="DNA_alkylation"/>
</dbReference>
<evidence type="ECO:0000313" key="2">
    <source>
        <dbReference type="Proteomes" id="UP000824074"/>
    </source>
</evidence>
<organism evidence="1 2">
    <name type="scientific">Candidatus Aphodocola excrementigallinarum</name>
    <dbReference type="NCBI Taxonomy" id="2840670"/>
    <lineage>
        <taxon>Bacteria</taxon>
        <taxon>Bacillati</taxon>
        <taxon>Bacillota</taxon>
        <taxon>Bacilli</taxon>
        <taxon>Candidatus Aphodocola</taxon>
    </lineage>
</organism>
<reference evidence="1" key="1">
    <citation type="submission" date="2020-10" db="EMBL/GenBank/DDBJ databases">
        <authorList>
            <person name="Gilroy R."/>
        </authorList>
    </citation>
    <scope>NUCLEOTIDE SEQUENCE</scope>
    <source>
        <strain evidence="1">CHK193-30670</strain>
    </source>
</reference>
<dbReference type="SUPFAM" id="SSF48371">
    <property type="entry name" value="ARM repeat"/>
    <property type="match status" value="1"/>
</dbReference>
<dbReference type="InterPro" id="IPR016024">
    <property type="entry name" value="ARM-type_fold"/>
</dbReference>
<name>A0A9D1IRG0_9FIRM</name>
<dbReference type="AlphaFoldDB" id="A0A9D1IRG0"/>
<protein>
    <submittedName>
        <fullName evidence="1">DNA alkylation repair protein</fullName>
    </submittedName>
</protein>
<dbReference type="Proteomes" id="UP000824074">
    <property type="component" value="Unassembled WGS sequence"/>
</dbReference>
<reference evidence="1" key="2">
    <citation type="journal article" date="2021" name="PeerJ">
        <title>Extensive microbial diversity within the chicken gut microbiome revealed by metagenomics and culture.</title>
        <authorList>
            <person name="Gilroy R."/>
            <person name="Ravi A."/>
            <person name="Getino M."/>
            <person name="Pursley I."/>
            <person name="Horton D.L."/>
            <person name="Alikhan N.F."/>
            <person name="Baker D."/>
            <person name="Gharbi K."/>
            <person name="Hall N."/>
            <person name="Watson M."/>
            <person name="Adriaenssens E.M."/>
            <person name="Foster-Nyarko E."/>
            <person name="Jarju S."/>
            <person name="Secka A."/>
            <person name="Antonio M."/>
            <person name="Oren A."/>
            <person name="Chaudhuri R.R."/>
            <person name="La Ragione R."/>
            <person name="Hildebrand F."/>
            <person name="Pallen M.J."/>
        </authorList>
    </citation>
    <scope>NUCLEOTIDE SEQUENCE</scope>
    <source>
        <strain evidence="1">CHK193-30670</strain>
    </source>
</reference>
<proteinExistence type="predicted"/>
<evidence type="ECO:0000313" key="1">
    <source>
        <dbReference type="EMBL" id="HIU40777.1"/>
    </source>
</evidence>
<sequence>MTDEKLIKLLFSNQDLKYKDFSTKINNTNKRIIGVRSPILKKIAKDILKSDYNLFLNDVKDEYYEEILIEGLVISGIKDFDLMLKKLDKFIKKIDNWAICDMVIANCKSINKNKEKTFNYVKKSLTSTNPWKVRCAFDILLSYFIEEKYLNEIFKLIDNDKNDFYYVMMVKAWLISICYVKYPKETLNYLKHTKIDDVTFNKAISKICDSFRVTKEDKIILKKMKKKSKCA</sequence>
<dbReference type="Pfam" id="PF08713">
    <property type="entry name" value="DNA_alkylation"/>
    <property type="match status" value="1"/>
</dbReference>